<dbReference type="AlphaFoldDB" id="A0A2Z5U5S2"/>
<organism evidence="2">
    <name type="scientific">Pleurotus salmoneostramineus</name>
    <dbReference type="NCBI Taxonomy" id="64638"/>
    <lineage>
        <taxon>Eukaryota</taxon>
        <taxon>Fungi</taxon>
        <taxon>Dikarya</taxon>
        <taxon>Basidiomycota</taxon>
        <taxon>Agaricomycotina</taxon>
        <taxon>Agaricomycetes</taxon>
        <taxon>Agaricomycetidae</taxon>
        <taxon>Agaricales</taxon>
        <taxon>Pleurotineae</taxon>
        <taxon>Pleurotaceae</taxon>
        <taxon>Pleurotus</taxon>
    </lineage>
</organism>
<gene>
    <name evidence="2" type="primary">PsPCP</name>
</gene>
<evidence type="ECO:0000313" key="2">
    <source>
        <dbReference type="EMBL" id="BBB05257.1"/>
    </source>
</evidence>
<evidence type="ECO:0000256" key="1">
    <source>
        <dbReference type="SAM" id="MobiDB-lite"/>
    </source>
</evidence>
<feature type="compositionally biased region" description="Polar residues" evidence="1">
    <location>
        <begin position="44"/>
        <end position="68"/>
    </location>
</feature>
<name>A0A2Z5U5S2_9AGAR</name>
<dbReference type="PDB" id="8II8">
    <property type="method" value="X-ray"/>
    <property type="resolution" value="1.25 A"/>
    <property type="chains" value="A=1-226"/>
</dbReference>
<dbReference type="SMR" id="A0A2Z5U5S2"/>
<feature type="region of interest" description="Disordered" evidence="1">
    <location>
        <begin position="32"/>
        <end position="68"/>
    </location>
</feature>
<protein>
    <submittedName>
        <fullName evidence="2">Chromoprotein</fullName>
    </submittedName>
</protein>
<reference evidence="2" key="1">
    <citation type="submission" date="2017-05" db="EMBL/GenBank/DDBJ databases">
        <title>Gene cloning and heterologous expression of chromoprotein from Pleurotus salmoneostaramineus.</title>
        <authorList>
            <person name="Fukuta Y."/>
            <person name="Kamei K."/>
            <person name="Fuji Y."/>
            <person name="Onuma H."/>
            <person name="Shirasaka N."/>
        </authorList>
    </citation>
    <scope>NUCLEOTIDE SEQUENCE</scope>
    <source>
        <strain evidence="2">NBRC31859</strain>
        <tissue evidence="2">Mycelium</tissue>
    </source>
</reference>
<evidence type="ECO:0007829" key="3">
    <source>
        <dbReference type="PDB" id="8II8"/>
    </source>
</evidence>
<proteinExistence type="evidence at protein level"/>
<sequence length="226" mass="23713">MSLTLSPLPPLSNDIYPIGRNSLGNLMTATEKAKELPQEDKSAAQFQATSQESYKSAVSQTTKESPSASLAKFCKEAETAYPALYKAIQANDSASAKELAKSIASKLTEVATRAGNVAQAYNQGAAKAQEGQKLMKSALPGSHPVKDSVDDALQYLSPAAQVFTSMQSSLNESAKNVVAAADKVGKVPANQIASEDSGEAIANAWAKLGVKATAQAEAYNKWQGNQ</sequence>
<dbReference type="EMBL" id="LC269947">
    <property type="protein sequence ID" value="BBB05257.1"/>
    <property type="molecule type" value="Genomic_DNA"/>
</dbReference>
<reference evidence="3" key="2">
    <citation type="journal article" date="2024" name="J. Agric. Food Chem.">
        <title>Crystal Structure of the Native Chromoprotein from &lt;i&gt;Pleurotus salmoneostramineus&lt;/i&gt; Provides Insights into the Pigmentation Mechanism.</title>
        <authorList>
            <person name="Ihara M."/>
            <person name="Tsuchida N."/>
            <person name="Sumida M."/>
            <person name="Himiyama T."/>
            <person name="Kitayama T."/>
            <person name="Shirasaka N."/>
            <person name="Fukuta Y."/>
        </authorList>
    </citation>
    <scope>X-RAY CRYSTALLOGRAPHY (1.25 ANGSTROMS)</scope>
</reference>
<keyword evidence="3" id="KW-0002">3D-structure</keyword>
<feature type="compositionally biased region" description="Basic and acidic residues" evidence="1">
    <location>
        <begin position="32"/>
        <end position="42"/>
    </location>
</feature>
<accession>A0A2Z5U5S2</accession>